<dbReference type="EMBL" id="JAIWYP010000006">
    <property type="protein sequence ID" value="KAH3814676.1"/>
    <property type="molecule type" value="Genomic_DNA"/>
</dbReference>
<dbReference type="Proteomes" id="UP000828390">
    <property type="component" value="Unassembled WGS sequence"/>
</dbReference>
<organism evidence="1 2">
    <name type="scientific">Dreissena polymorpha</name>
    <name type="common">Zebra mussel</name>
    <name type="synonym">Mytilus polymorpha</name>
    <dbReference type="NCBI Taxonomy" id="45954"/>
    <lineage>
        <taxon>Eukaryota</taxon>
        <taxon>Metazoa</taxon>
        <taxon>Spiralia</taxon>
        <taxon>Lophotrochozoa</taxon>
        <taxon>Mollusca</taxon>
        <taxon>Bivalvia</taxon>
        <taxon>Autobranchia</taxon>
        <taxon>Heteroconchia</taxon>
        <taxon>Euheterodonta</taxon>
        <taxon>Imparidentia</taxon>
        <taxon>Neoheterodontei</taxon>
        <taxon>Myida</taxon>
        <taxon>Dreissenoidea</taxon>
        <taxon>Dreissenidae</taxon>
        <taxon>Dreissena</taxon>
    </lineage>
</organism>
<protein>
    <submittedName>
        <fullName evidence="1">Uncharacterized protein</fullName>
    </submittedName>
</protein>
<evidence type="ECO:0000313" key="1">
    <source>
        <dbReference type="EMBL" id="KAH3814676.1"/>
    </source>
</evidence>
<sequence>MQSKSHQNVKTCLWALNWIKSCNWARRHSLAGANNCIAYTSIVTRKQLFHDPEFPLLALTVAMDMLIILPQMTVKIVVFLYVVFFELDVGALDFFFQWHPRR</sequence>
<evidence type="ECO:0000313" key="2">
    <source>
        <dbReference type="Proteomes" id="UP000828390"/>
    </source>
</evidence>
<accession>A0A9D4GFS1</accession>
<name>A0A9D4GFS1_DREPO</name>
<dbReference type="AlphaFoldDB" id="A0A9D4GFS1"/>
<keyword evidence="2" id="KW-1185">Reference proteome</keyword>
<proteinExistence type="predicted"/>
<reference evidence="1" key="1">
    <citation type="journal article" date="2019" name="bioRxiv">
        <title>The Genome of the Zebra Mussel, Dreissena polymorpha: A Resource for Invasive Species Research.</title>
        <authorList>
            <person name="McCartney M.A."/>
            <person name="Auch B."/>
            <person name="Kono T."/>
            <person name="Mallez S."/>
            <person name="Zhang Y."/>
            <person name="Obille A."/>
            <person name="Becker A."/>
            <person name="Abrahante J.E."/>
            <person name="Garbe J."/>
            <person name="Badalamenti J.P."/>
            <person name="Herman A."/>
            <person name="Mangelson H."/>
            <person name="Liachko I."/>
            <person name="Sullivan S."/>
            <person name="Sone E.D."/>
            <person name="Koren S."/>
            <person name="Silverstein K.A.T."/>
            <person name="Beckman K.B."/>
            <person name="Gohl D.M."/>
        </authorList>
    </citation>
    <scope>NUCLEOTIDE SEQUENCE</scope>
    <source>
        <strain evidence="1">Duluth1</strain>
        <tissue evidence="1">Whole animal</tissue>
    </source>
</reference>
<reference evidence="1" key="2">
    <citation type="submission" date="2020-11" db="EMBL/GenBank/DDBJ databases">
        <authorList>
            <person name="McCartney M.A."/>
            <person name="Auch B."/>
            <person name="Kono T."/>
            <person name="Mallez S."/>
            <person name="Becker A."/>
            <person name="Gohl D.M."/>
            <person name="Silverstein K.A.T."/>
            <person name="Koren S."/>
            <person name="Bechman K.B."/>
            <person name="Herman A."/>
            <person name="Abrahante J.E."/>
            <person name="Garbe J."/>
        </authorList>
    </citation>
    <scope>NUCLEOTIDE SEQUENCE</scope>
    <source>
        <strain evidence="1">Duluth1</strain>
        <tissue evidence="1">Whole animal</tissue>
    </source>
</reference>
<comment type="caution">
    <text evidence="1">The sequence shown here is derived from an EMBL/GenBank/DDBJ whole genome shotgun (WGS) entry which is preliminary data.</text>
</comment>
<gene>
    <name evidence="1" type="ORF">DPMN_143182</name>
</gene>